<proteinExistence type="predicted"/>
<dbReference type="Proteomes" id="UP000649955">
    <property type="component" value="Unassembled WGS sequence"/>
</dbReference>
<dbReference type="Pfam" id="PF12686">
    <property type="entry name" value="DUF3800"/>
    <property type="match status" value="1"/>
</dbReference>
<name>A0ABQ3JZP2_9PSEU</name>
<sequence length="315" mass="33845">MRPVEIACDESGSEGENLLGGETDVFAHAGVRMSWPEATACVREIRARIGSPAEEYKANHLLRAKHRAVLEWLLAPDGPLDGRGHVHLTGKTFFAVRAAVSLLAEQGTDAMARTLHRTGPAAFGAARWQFFLTAFTSVLRLKPRRGVTTSPPEFFALVEELARIPGEAAEIVGRFRGGAERVAAYRARLAGDPGLVPVLDPLVPAVLHTVRHFSDGGTPVALVHDEQLALTPERVLQLKATLGPRLADVRFVDSRADARVQIADFLAGVARRIASDDLNGHGDPRLTSLLRVFVDAGSVWDGTGSLLPGLERDGG</sequence>
<comment type="caution">
    <text evidence="1">The sequence shown here is derived from an EMBL/GenBank/DDBJ whole genome shotgun (WGS) entry which is preliminary data.</text>
</comment>
<dbReference type="InterPro" id="IPR024524">
    <property type="entry name" value="DUF3800"/>
</dbReference>
<accession>A0ABQ3JZP2</accession>
<gene>
    <name evidence="1" type="ORF">GCM10017567_07190</name>
</gene>
<protein>
    <recommendedName>
        <fullName evidence="3">DUF3800 domain-containing protein</fullName>
    </recommendedName>
</protein>
<keyword evidence="2" id="KW-1185">Reference proteome</keyword>
<organism evidence="1 2">
    <name type="scientific">Amycolatopsis bullii</name>
    <dbReference type="NCBI Taxonomy" id="941987"/>
    <lineage>
        <taxon>Bacteria</taxon>
        <taxon>Bacillati</taxon>
        <taxon>Actinomycetota</taxon>
        <taxon>Actinomycetes</taxon>
        <taxon>Pseudonocardiales</taxon>
        <taxon>Pseudonocardiaceae</taxon>
        <taxon>Amycolatopsis</taxon>
    </lineage>
</organism>
<dbReference type="RefSeq" id="WP_191306577.1">
    <property type="nucleotide sequence ID" value="NZ_BNAW01000002.1"/>
</dbReference>
<reference evidence="2" key="1">
    <citation type="journal article" date="2019" name="Int. J. Syst. Evol. Microbiol.">
        <title>The Global Catalogue of Microorganisms (GCM) 10K type strain sequencing project: providing services to taxonomists for standard genome sequencing and annotation.</title>
        <authorList>
            <consortium name="The Broad Institute Genomics Platform"/>
            <consortium name="The Broad Institute Genome Sequencing Center for Infectious Disease"/>
            <person name="Wu L."/>
            <person name="Ma J."/>
        </authorList>
    </citation>
    <scope>NUCLEOTIDE SEQUENCE [LARGE SCALE GENOMIC DNA]</scope>
    <source>
        <strain evidence="2">CGMCC 4.7680</strain>
    </source>
</reference>
<evidence type="ECO:0008006" key="3">
    <source>
        <dbReference type="Google" id="ProtNLM"/>
    </source>
</evidence>
<evidence type="ECO:0000313" key="1">
    <source>
        <dbReference type="EMBL" id="GHF95217.1"/>
    </source>
</evidence>
<evidence type="ECO:0000313" key="2">
    <source>
        <dbReference type="Proteomes" id="UP000649955"/>
    </source>
</evidence>
<dbReference type="EMBL" id="BNAW01000002">
    <property type="protein sequence ID" value="GHF95217.1"/>
    <property type="molecule type" value="Genomic_DNA"/>
</dbReference>